<feature type="region of interest" description="Disordered" evidence="1">
    <location>
        <begin position="684"/>
        <end position="712"/>
    </location>
</feature>
<feature type="region of interest" description="Disordered" evidence="1">
    <location>
        <begin position="2872"/>
        <end position="2910"/>
    </location>
</feature>
<feature type="compositionally biased region" description="Low complexity" evidence="1">
    <location>
        <begin position="2840"/>
        <end position="2850"/>
    </location>
</feature>
<feature type="compositionally biased region" description="Low complexity" evidence="1">
    <location>
        <begin position="2972"/>
        <end position="2982"/>
    </location>
</feature>
<feature type="region of interest" description="Disordered" evidence="1">
    <location>
        <begin position="2103"/>
        <end position="2138"/>
    </location>
</feature>
<feature type="region of interest" description="Disordered" evidence="1">
    <location>
        <begin position="3760"/>
        <end position="3805"/>
    </location>
</feature>
<feature type="compositionally biased region" description="Gly residues" evidence="1">
    <location>
        <begin position="2329"/>
        <end position="2339"/>
    </location>
</feature>
<comment type="caution">
    <text evidence="3">The sequence shown here is derived from an EMBL/GenBank/DDBJ whole genome shotgun (WGS) entry which is preliminary data.</text>
</comment>
<feature type="compositionally biased region" description="Low complexity" evidence="1">
    <location>
        <begin position="833"/>
        <end position="842"/>
    </location>
</feature>
<dbReference type="Gene3D" id="3.30.70.1230">
    <property type="entry name" value="Nucleotide cyclase"/>
    <property type="match status" value="4"/>
</dbReference>
<feature type="compositionally biased region" description="Low complexity" evidence="1">
    <location>
        <begin position="1823"/>
        <end position="1837"/>
    </location>
</feature>
<feature type="compositionally biased region" description="Gly residues" evidence="1">
    <location>
        <begin position="900"/>
        <end position="915"/>
    </location>
</feature>
<dbReference type="OrthoDB" id="551765at2759"/>
<dbReference type="GO" id="GO:0009190">
    <property type="term" value="P:cyclic nucleotide biosynthetic process"/>
    <property type="evidence" value="ECO:0007669"/>
    <property type="project" value="InterPro"/>
</dbReference>
<protein>
    <recommendedName>
        <fullName evidence="2">Guanylate cyclase domain-containing protein</fullName>
    </recommendedName>
</protein>
<feature type="region of interest" description="Disordered" evidence="1">
    <location>
        <begin position="2042"/>
        <end position="2078"/>
    </location>
</feature>
<feature type="region of interest" description="Disordered" evidence="1">
    <location>
        <begin position="3230"/>
        <end position="3251"/>
    </location>
</feature>
<feature type="domain" description="Guanylate cyclase" evidence="2">
    <location>
        <begin position="469"/>
        <end position="523"/>
    </location>
</feature>
<feature type="region of interest" description="Disordered" evidence="1">
    <location>
        <begin position="2466"/>
        <end position="2488"/>
    </location>
</feature>
<evidence type="ECO:0000313" key="3">
    <source>
        <dbReference type="EMBL" id="KAG2436828.1"/>
    </source>
</evidence>
<feature type="compositionally biased region" description="Low complexity" evidence="1">
    <location>
        <begin position="1015"/>
        <end position="1029"/>
    </location>
</feature>
<feature type="region of interest" description="Disordered" evidence="1">
    <location>
        <begin position="1401"/>
        <end position="1456"/>
    </location>
</feature>
<feature type="region of interest" description="Disordered" evidence="1">
    <location>
        <begin position="808"/>
        <end position="842"/>
    </location>
</feature>
<name>A0A835W4C4_CHLIN</name>
<dbReference type="Gene3D" id="3.40.190.10">
    <property type="entry name" value="Periplasmic binding protein-like II"/>
    <property type="match status" value="1"/>
</dbReference>
<feature type="compositionally biased region" description="Pro residues" evidence="1">
    <location>
        <begin position="690"/>
        <end position="706"/>
    </location>
</feature>
<feature type="compositionally biased region" description="Basic and acidic residues" evidence="1">
    <location>
        <begin position="950"/>
        <end position="959"/>
    </location>
</feature>
<evidence type="ECO:0000259" key="2">
    <source>
        <dbReference type="PROSITE" id="PS50125"/>
    </source>
</evidence>
<proteinExistence type="predicted"/>
<feature type="compositionally biased region" description="Low complexity" evidence="1">
    <location>
        <begin position="1401"/>
        <end position="1429"/>
    </location>
</feature>
<feature type="region of interest" description="Disordered" evidence="1">
    <location>
        <begin position="3155"/>
        <end position="3178"/>
    </location>
</feature>
<feature type="region of interest" description="Disordered" evidence="1">
    <location>
        <begin position="2830"/>
        <end position="2850"/>
    </location>
</feature>
<feature type="region of interest" description="Disordered" evidence="1">
    <location>
        <begin position="173"/>
        <end position="207"/>
    </location>
</feature>
<keyword evidence="4" id="KW-1185">Reference proteome</keyword>
<sequence>MAAGPPPANSTRPSNSAATSPVYGFCLPPSQQQLAHLTLAVLAPLVQTAGSTQGMYLNADTLRPAATTAAMPYVLSYLRRLAAYSAPVAFSARAPQFSNDFALGRCAMTVGTAAQFRRNSHAAHPAGPSAVIGRVTAALLPGSDVVLSADGQGLVGCTASLCPHGQPSMSAAALPRALPPAAARRSAQASESASARSGELQMQDRQRQLQQAGTVLVNWAPLLSPDGLVAGLDRESETMAQLYGWSFLSSLGGPTVSWQMLLLPSGEVGPWRISHMDAAAALPRWTSGGYQADDTASFLAAARNTLSHANLVKPMRVRSAVQYGRAVAVAAEAAATLPASGAASETAVEAAGVAAAAAAALAAAMANLYSSTGPYGPNFLNELATEYKAVLGVYTKPITAAAESEGSAGSTASVVGIAVGVSIAGVVALSLLGVVLCHRRVRLRGAGGDAPDVDEWMVVPAPQAGPATCIAVTDIEGSTSLWEALPEATMDQALRIHHRIVRAISVRHNGYESATEGDSFIIAFASTTDAAQFALRLQVALLSEASWPQELLAAAPCRPVYVSQDEALAAAHKVSLVPAALARQPIRRGAAGLVVGRMASMTLGRQLQGMGPGADMGAFGALPSSGRFGGGGSGGCGSGSGGGRRSSAASGTMFAGLRAGGGMGGAAGVYGRQNTWQGHAGAIMELTGNMPPPPKQPKGPPKPVQPPSARTSNYYGPLASPLGRARASAFFSNAPGMSSEKNSSVAAGHLQVVAKTLLAVRSSVRSSFVGTFRRGGGGHASSQYASAADISQQQWLDMGGSGVVLQTTSMQQHSPGPTEPSPLGGAAGGGRGSRQSRAAAAAQQSGNLFGSGILFGPGSDAHGGWLKALGSVHSGQGALQGLGSGDSTAAAPAYGHHSGDAGGMPGAAGGSGEAGARGATAVAGARARSGGRRASLTSWLIGGSRAGANRHGERSDGRSARKSSCSGATDAPPPLLQEVPMLQEPPSPPRVQLLPPQPSRQGRKPAEMDAPLQSPPAGEAAGADAVGEPKSGRGSARGTQQESCTLVAAAEGGATSPSQLASPVSHTLPSPQSCTMEAPSKAHAFLAALGLAGDRSVRGRAAGASRLGPGGGTGPSAAGHQSAAQVVFPAMADSLLASAAAAAAASSMLSGPPQLTSISGAVAPRKGLVAPGRASHTSLAGGADASAYETGPGGSTRATVGGGRVDYGMGASGGLALSRRVPGAVSRPGAVEVELEEEAEMSGSLPLAKMLIAARQTSMRVTDFMAELPAGASRQLPPTPRGSHVTLQLQAAGGGHSTRLPSSPALHLHPGAPAAAPHSTRLPTRPQLDLVLAASAQGSGPSDAGRTGTDASGTVDFMDTAARNHGWMLAMPSTAPATDKGTSSTASHQFNAYMGPGSTYSAGGPAASPVPAGPGRAGRSPGAAAAAERIPPPIGCSAPQLDFRGAAPTTSESSMPGFASPLGSTVAAVASASVPHACDAVDVTAAAPFACSSGNEADAADSAASSGGGGILPAYATGERWQRTNGGSGGAISPSASSGAGRHLPSVSPLARMTGTNQGTSEADGGADVTSSSGQLPFMPLEDMSHMLVLPQDACAGIPTGLPQLHSSGSLPANRRQAGAMLSTIVDGDEQQLGSSSATAVASGSGALGGSNGGTQPQPAGKPHGEQQSPWWRHQKALRNDSPSQQQLQQRRREEWLVPFAATQPPHVGAPHLAAASEGFAFPLDGPRSAGQHVSTQAGAGSEAGISQSSSVQRAGAMAFPPGVLVMPALLRGSTAGRYRHGPVTEDGHSSATAAAVAGAAAASATVIAPGAGDVDSGGSGGMASTAGAAAGLPSPGGAHGRPNRAALHERFAELAAETAPHSSRLASVSSSLSFFRLGGSGAKSSQRNVPAASPRGKQPGGGLQQQMQALRQDRQEQPASIKDSGAGGTVWGKSGTLLRGLPLPSLGAFLRPGRNTTASGAQSGTLGGGAGQDVSSTGLFAAGAAATATSQAASIGGGLAQRSAAYDLGLHGNSTQHAQSMALPQPLATTHPEAEGLLRRAPSMPSQRREPACAMGGAGGGGSSRISSTANGMTLTAAPNNEDLDAASAGGFLDSHLLHTNRTKSRLSPSPSGGSASAAASGLEQPQWRPSPRADAGRGSFTARALLFAAGASAAADANASIADSPYGVTVGTANTYDSVLGGTNNNGSTLGTNDRSPATPPPDHSYSGATAGLYRLLSGGQGQGGAAPSVPTGLPFVGPGVAAAAADAAVASARAPAVITAPAPEQPLATAGDVQGAQDAWVPSVPRGDAQPPSTAAASVGAFAAVAPSLRRQAPSSAASEMQPVLGGRGGPPGGGSKLMEFFRQWGPAVPVVQSVSPSGPAPPSRVDQISEALPVVSLAAYMGERSEVRSSARTVTQTQAMVNPLPSKVSEVDGLRSGAADGALASPGGDGGGGHAAASGSSALPGSLLAFLREVYQVATDSKRSVEEDRRGFQRGRRSSVLQQLAQHHNPWGVERHGDSEQLEGAADGQERQLVFSGLRVRVGLHCGVTDARDIQYNAATARMTFGGEGLRIAKAVCDCASGGQVVMSGEVLFQIQVAGGLGAAAAGQAPRMMLDLGDHQLFETISTSYVPAVPGAYNRQRTALALMQQSGMMSIAGGTEGGGAADMLLATHRSMYTENDRPAVPVTRHLLALTSPDLMGRLALMPPVRSDIHQYTPGFMDAPVGESVTVVVFRVSNAASLLAWSTATAAEAMAIMELYLRASLGPLLAKTAADGRQPLACYLAAAPPGSPFGTFVAGFSQPAAAARWALTTVARMTELPWPAELLESQWGRPLEEVTRVEAEAADTRAVARRGRMSSAGSGGMLRSDSSEAALQAVAAAAAAAAAGGGASVSSSRRSHVFRRASPPATSGAGPDRGGPLKGRSRSRVELPAVLDNDEAGPAGGGRPRSAALAVGAANAAAERGHAGLLGRAISGTIVVPDDAGGGAVAAAQHQGGDASSSTAPHAVDSDISFGMQRSVLTTGDGGNGLPQSGPAAAGGAGSGSASFYIATTASAAAGGAASVGETPNLPHIELLESHGAMTPMHEDSQHASAMELMLLPQHAVHASHLPVSEYGTSVFASDLKAGGLTSGPAGASDGAEYGASPDGRSSIVQLSMPQGVLGGGTDLAAATAEAHAGSDGVGTGSDNASSGRDLPGMGAGAGAGMASLRTLLLGRGSGKRAQQSPIAAGGARHSALRAAEAVNVHHEPGAGSQPAQHDTHASAGTGTAGTGLLSSALLYDGCSSAALPDAARYTSSAVNTHSAAVVHGVTLPSAGGGGGGGGAAAATYSMLHRKSATAAAGDAASLLGSGGSVSTGAAAVGTGGGGRLGSAVPAAENSATGGRAAAAAPAPGARARTAPFGPSASVKRLLGSVSNCKVAAGSVAGESGTASNTSAAAAAAVRARTGASGYPMLRMRGFGEDASSVYSAEDYAGAAADAGEIAAADASAAVVSAGVTANPSVGTGPSPSSGGVGAGASTGGSALARYVGGGLRQTARSALNASLSFVGQRLHSGPARQAVASAVHAGLQPVSKSGVEASWSSRSGRARLLRAITPDSPVDMRKRVASKSALALATADEATIAAAAAAAAKAEAAAAAAAAARAEEDAEVVSFRGLRVRLGMAIGAVRVELCPLTGRVVYSGKTVTVAMTAAASARLGTLYVTDQAATLIRAADGEGAAAGPGADGGGGETSCAALSAAATSQQQPLVCTPAPPMTVAGTSGATTALLVNGKNVPFRCRFKRPLPPLDEREQQEPEKEQQEPKEELHPHSGEEEAHDEVEPSP</sequence>
<feature type="region of interest" description="Disordered" evidence="1">
    <location>
        <begin position="883"/>
        <end position="915"/>
    </location>
</feature>
<feature type="compositionally biased region" description="Low complexity" evidence="1">
    <location>
        <begin position="173"/>
        <end position="201"/>
    </location>
</feature>
<dbReference type="InterPro" id="IPR029787">
    <property type="entry name" value="Nucleotide_cyclase"/>
</dbReference>
<organism evidence="3 4">
    <name type="scientific">Chlamydomonas incerta</name>
    <dbReference type="NCBI Taxonomy" id="51695"/>
    <lineage>
        <taxon>Eukaryota</taxon>
        <taxon>Viridiplantae</taxon>
        <taxon>Chlorophyta</taxon>
        <taxon>core chlorophytes</taxon>
        <taxon>Chlorophyceae</taxon>
        <taxon>CS clade</taxon>
        <taxon>Chlamydomonadales</taxon>
        <taxon>Chlamydomonadaceae</taxon>
        <taxon>Chlamydomonas</taxon>
    </lineage>
</organism>
<feature type="compositionally biased region" description="Low complexity" evidence="1">
    <location>
        <begin position="2186"/>
        <end position="2195"/>
    </location>
</feature>
<evidence type="ECO:0000256" key="1">
    <source>
        <dbReference type="SAM" id="MobiDB-lite"/>
    </source>
</evidence>
<evidence type="ECO:0000313" key="4">
    <source>
        <dbReference type="Proteomes" id="UP000650467"/>
    </source>
</evidence>
<feature type="region of interest" description="Disordered" evidence="1">
    <location>
        <begin position="2316"/>
        <end position="2341"/>
    </location>
</feature>
<reference evidence="3" key="1">
    <citation type="journal article" date="2020" name="bioRxiv">
        <title>Comparative genomics of Chlamydomonas.</title>
        <authorList>
            <person name="Craig R.J."/>
            <person name="Hasan A.R."/>
            <person name="Ness R.W."/>
            <person name="Keightley P.D."/>
        </authorList>
    </citation>
    <scope>NUCLEOTIDE SEQUENCE</scope>
    <source>
        <strain evidence="3">SAG 7.73</strain>
    </source>
</reference>
<feature type="compositionally biased region" description="Polar residues" evidence="1">
    <location>
        <begin position="1055"/>
        <end position="1075"/>
    </location>
</feature>
<feature type="region of interest" description="Disordered" evidence="1">
    <location>
        <begin position="2421"/>
        <end position="2443"/>
    </location>
</feature>
<feature type="region of interest" description="Disordered" evidence="1">
    <location>
        <begin position="1726"/>
        <end position="1749"/>
    </location>
</feature>
<feature type="compositionally biased region" description="Low complexity" evidence="1">
    <location>
        <begin position="1531"/>
        <end position="1541"/>
    </location>
</feature>
<dbReference type="Proteomes" id="UP000650467">
    <property type="component" value="Unassembled WGS sequence"/>
</dbReference>
<feature type="region of interest" description="Disordered" evidence="1">
    <location>
        <begin position="1880"/>
        <end position="1929"/>
    </location>
</feature>
<dbReference type="EMBL" id="JAEHOC010000012">
    <property type="protein sequence ID" value="KAG2436828.1"/>
    <property type="molecule type" value="Genomic_DNA"/>
</dbReference>
<feature type="region of interest" description="Disordered" evidence="1">
    <location>
        <begin position="1291"/>
        <end position="1321"/>
    </location>
</feature>
<accession>A0A835W4C4</accession>
<feature type="region of interest" description="Disordered" evidence="1">
    <location>
        <begin position="2972"/>
        <end position="2991"/>
    </location>
</feature>
<feature type="region of interest" description="Disordered" evidence="1">
    <location>
        <begin position="2186"/>
        <end position="2211"/>
    </location>
</feature>
<feature type="region of interest" description="Disordered" evidence="1">
    <location>
        <begin position="944"/>
        <end position="1075"/>
    </location>
</feature>
<dbReference type="SUPFAM" id="SSF55073">
    <property type="entry name" value="Nucleotide cyclase"/>
    <property type="match status" value="2"/>
</dbReference>
<feature type="compositionally biased region" description="Basic and acidic residues" evidence="1">
    <location>
        <begin position="2466"/>
        <end position="2475"/>
    </location>
</feature>
<feature type="compositionally biased region" description="Basic and acidic residues" evidence="1">
    <location>
        <begin position="3769"/>
        <end position="3795"/>
    </location>
</feature>
<feature type="region of interest" description="Disordered" evidence="1">
    <location>
        <begin position="1816"/>
        <end position="1844"/>
    </location>
</feature>
<feature type="compositionally biased region" description="Low complexity" evidence="1">
    <location>
        <begin position="2109"/>
        <end position="2123"/>
    </location>
</feature>
<gene>
    <name evidence="3" type="ORF">HXX76_006350</name>
</gene>
<feature type="region of interest" description="Disordered" evidence="1">
    <location>
        <begin position="3002"/>
        <end position="3021"/>
    </location>
</feature>
<feature type="region of interest" description="Disordered" evidence="1">
    <location>
        <begin position="1630"/>
        <end position="1670"/>
    </location>
</feature>
<dbReference type="InterPro" id="IPR001054">
    <property type="entry name" value="A/G_cyclase"/>
</dbReference>
<feature type="region of interest" description="Disordered" evidence="1">
    <location>
        <begin position="1520"/>
        <end position="1573"/>
    </location>
</feature>
<dbReference type="GO" id="GO:0035556">
    <property type="term" value="P:intracellular signal transduction"/>
    <property type="evidence" value="ECO:0007669"/>
    <property type="project" value="InterPro"/>
</dbReference>
<feature type="compositionally biased region" description="Polar residues" evidence="1">
    <location>
        <begin position="1732"/>
        <end position="1749"/>
    </location>
</feature>
<feature type="compositionally biased region" description="Low complexity" evidence="1">
    <location>
        <begin position="1634"/>
        <end position="1645"/>
    </location>
</feature>
<dbReference type="PROSITE" id="PS50125">
    <property type="entry name" value="GUANYLATE_CYCLASE_2"/>
    <property type="match status" value="1"/>
</dbReference>
<feature type="compositionally biased region" description="Low complexity" evidence="1">
    <location>
        <begin position="2421"/>
        <end position="2430"/>
    </location>
</feature>
<feature type="compositionally biased region" description="Low complexity" evidence="1">
    <location>
        <begin position="1304"/>
        <end position="1318"/>
    </location>
</feature>